<dbReference type="PANTHER" id="PTHR43037:SF1">
    <property type="entry name" value="BLL1128 PROTEIN"/>
    <property type="match status" value="1"/>
</dbReference>
<dbReference type="KEGG" id="ahel:Q31a_56610"/>
<evidence type="ECO:0000313" key="4">
    <source>
        <dbReference type="Proteomes" id="UP000318017"/>
    </source>
</evidence>
<reference evidence="3 4" key="1">
    <citation type="submission" date="2019-02" db="EMBL/GenBank/DDBJ databases">
        <title>Deep-cultivation of Planctomycetes and their phenomic and genomic characterization uncovers novel biology.</title>
        <authorList>
            <person name="Wiegand S."/>
            <person name="Jogler M."/>
            <person name="Boedeker C."/>
            <person name="Pinto D."/>
            <person name="Vollmers J."/>
            <person name="Rivas-Marin E."/>
            <person name="Kohn T."/>
            <person name="Peeters S.H."/>
            <person name="Heuer A."/>
            <person name="Rast P."/>
            <person name="Oberbeckmann S."/>
            <person name="Bunk B."/>
            <person name="Jeske O."/>
            <person name="Meyerdierks A."/>
            <person name="Storesund J.E."/>
            <person name="Kallscheuer N."/>
            <person name="Luecker S."/>
            <person name="Lage O.M."/>
            <person name="Pohl T."/>
            <person name="Merkel B.J."/>
            <person name="Hornburger P."/>
            <person name="Mueller R.-W."/>
            <person name="Bruemmer F."/>
            <person name="Labrenz M."/>
            <person name="Spormann A.M."/>
            <person name="Op den Camp H."/>
            <person name="Overmann J."/>
            <person name="Amann R."/>
            <person name="Jetten M.S.M."/>
            <person name="Mascher T."/>
            <person name="Medema M.H."/>
            <person name="Devos D.P."/>
            <person name="Kaster A.-K."/>
            <person name="Ovreas L."/>
            <person name="Rohde M."/>
            <person name="Galperin M.Y."/>
            <person name="Jogler C."/>
        </authorList>
    </citation>
    <scope>NUCLEOTIDE SEQUENCE [LARGE SCALE GENOMIC DNA]</scope>
    <source>
        <strain evidence="3 4">Q31a</strain>
    </source>
</reference>
<organism evidence="3 4">
    <name type="scientific">Aureliella helgolandensis</name>
    <dbReference type="NCBI Taxonomy" id="2527968"/>
    <lineage>
        <taxon>Bacteria</taxon>
        <taxon>Pseudomonadati</taxon>
        <taxon>Planctomycetota</taxon>
        <taxon>Planctomycetia</taxon>
        <taxon>Pirellulales</taxon>
        <taxon>Pirellulaceae</taxon>
        <taxon>Aureliella</taxon>
    </lineage>
</organism>
<dbReference type="GO" id="GO:0008236">
    <property type="term" value="F:serine-type peptidase activity"/>
    <property type="evidence" value="ECO:0007669"/>
    <property type="project" value="InterPro"/>
</dbReference>
<protein>
    <submittedName>
        <fullName evidence="3">Esterase</fullName>
    </submittedName>
</protein>
<dbReference type="AlphaFoldDB" id="A0A518GFB4"/>
<evidence type="ECO:0000256" key="1">
    <source>
        <dbReference type="ARBA" id="ARBA00022729"/>
    </source>
</evidence>
<evidence type="ECO:0000313" key="3">
    <source>
        <dbReference type="EMBL" id="QDV27273.1"/>
    </source>
</evidence>
<proteinExistence type="predicted"/>
<dbReference type="Pfam" id="PF00326">
    <property type="entry name" value="Peptidase_S9"/>
    <property type="match status" value="1"/>
</dbReference>
<keyword evidence="1" id="KW-0732">Signal</keyword>
<dbReference type="InterPro" id="IPR050955">
    <property type="entry name" value="Plant_Biomass_Hydrol_Est"/>
</dbReference>
<name>A0A518GFB4_9BACT</name>
<gene>
    <name evidence="3" type="ORF">Q31a_56610</name>
</gene>
<dbReference type="InterPro" id="IPR029058">
    <property type="entry name" value="AB_hydrolase_fold"/>
</dbReference>
<dbReference type="Gene3D" id="3.40.50.1820">
    <property type="entry name" value="alpha/beta hydrolase"/>
    <property type="match status" value="1"/>
</dbReference>
<dbReference type="InterPro" id="IPR001375">
    <property type="entry name" value="Peptidase_S9_cat"/>
</dbReference>
<dbReference type="OrthoDB" id="236649at2"/>
<keyword evidence="4" id="KW-1185">Reference proteome</keyword>
<dbReference type="PANTHER" id="PTHR43037">
    <property type="entry name" value="UNNAMED PRODUCT-RELATED"/>
    <property type="match status" value="1"/>
</dbReference>
<dbReference type="EMBL" id="CP036298">
    <property type="protein sequence ID" value="QDV27273.1"/>
    <property type="molecule type" value="Genomic_DNA"/>
</dbReference>
<accession>A0A518GFB4</accession>
<feature type="domain" description="Peptidase S9 prolyl oligopeptidase catalytic" evidence="2">
    <location>
        <begin position="277"/>
        <end position="407"/>
    </location>
</feature>
<evidence type="ECO:0000259" key="2">
    <source>
        <dbReference type="Pfam" id="PF00326"/>
    </source>
</evidence>
<dbReference type="SUPFAM" id="SSF53474">
    <property type="entry name" value="alpha/beta-Hydrolases"/>
    <property type="match status" value="1"/>
</dbReference>
<dbReference type="GO" id="GO:0006508">
    <property type="term" value="P:proteolysis"/>
    <property type="evidence" value="ECO:0007669"/>
    <property type="project" value="InterPro"/>
</dbReference>
<sequence length="727" mass="81386">MVEILDTKFSNVCFTPMIQFLTFASGSDSHLLGKATWHLATPRSSAQACPTQFSPGRLIWQRIWLCGILAGILSLACPSERAAGPRLAAQTPQACAEIQRQLPPEGIAVPPEQLAAWHRQIASLQAKLDALPTSPSAPDVQILLKACRYALDIHELYQTKDFAKVDRLVDLAAERLTAIEAGQSPWATGSGLQVRGFTSAIDGSAQPLGLVLPEDWATDSQRSLPLYVWLHGRGDKSTDLHFICERLDKTGQIAPANAIVVHPFGRQCIGFKSAGETDVMEAIDFVCENYPVDRERIVLMGFSMGGAGVWHLAAHYGERFAAASPGAGFAETSRYQRLKPEHFPPRYEQILWSIYDVPGYTRNLFNFPFVAYSGELDKQIQAAQVMEEAFAAEGRQLPHLIGPGMGHKYHPDTLAEILRRMHSAVEQGRGRGQQPFSIQSQHPRYSSFRWLVIDGAEQQYADTRADASFVDSHWHVTTKNVSRLRLRILEDDPIGSEMIVDDNQLQLPSGEAELLLTREADQWRVVDELPELRKRPRLSGPIDDAFIDPFLVVVPSGQSAHPAVDQWVACELENFKTRWRDLFRGDLRIKSDQDVTPEDMQRYHLILWGTPHSNRVINALFTAGEQQVWPLQWNTESARVGQWNASADQNVLLAIYPNPLANHRYIVLNSGPTFRQAHDRTNSLQNPHLPDWAIIGLDQPPSDTLPGRVVHTGFFDDAWQPSVPWTW</sequence>
<dbReference type="Proteomes" id="UP000318017">
    <property type="component" value="Chromosome"/>
</dbReference>